<dbReference type="AlphaFoldDB" id="C7N3C6"/>
<evidence type="ECO:0000313" key="1">
    <source>
        <dbReference type="EMBL" id="ACV23649.1"/>
    </source>
</evidence>
<proteinExistence type="predicted"/>
<sequence>MRADAPSLVTETNKNGEILYARMDGPRLQRIVEAARKARANQTWPRALYTCFRVPYTMTAGKRLERYGEIGERAYNYVENWLLENAPELLENAPQVLTLQVSQERLAREAFGGNVNQASRALRAMVEAGVLSVVKPGYKGFSTLYAYLPLPGDEGAYGWEVSGSDA</sequence>
<dbReference type="HOGENOM" id="CLU_1601595_0_0_11"/>
<protein>
    <submittedName>
        <fullName evidence="1">Uncharacterized protein</fullName>
    </submittedName>
</protein>
<keyword evidence="2" id="KW-1185">Reference proteome</keyword>
<dbReference type="Proteomes" id="UP000002026">
    <property type="component" value="Chromosome"/>
</dbReference>
<organism evidence="1 2">
    <name type="scientific">Slackia heliotrinireducens (strain ATCC 29202 / DSM 20476 / NCTC 11029 / RHS 1)</name>
    <name type="common">Peptococcus heliotrinreducens</name>
    <dbReference type="NCBI Taxonomy" id="471855"/>
    <lineage>
        <taxon>Bacteria</taxon>
        <taxon>Bacillati</taxon>
        <taxon>Actinomycetota</taxon>
        <taxon>Coriobacteriia</taxon>
        <taxon>Eggerthellales</taxon>
        <taxon>Eggerthellaceae</taxon>
        <taxon>Slackia</taxon>
    </lineage>
</organism>
<dbReference type="KEGG" id="shi:Shel_26470"/>
<dbReference type="STRING" id="471855.Shel_26470"/>
<gene>
    <name evidence="1" type="ordered locus">Shel_26470</name>
</gene>
<evidence type="ECO:0000313" key="2">
    <source>
        <dbReference type="Proteomes" id="UP000002026"/>
    </source>
</evidence>
<name>C7N3C6_SLAHD</name>
<accession>C7N3C6</accession>
<dbReference type="EMBL" id="CP001684">
    <property type="protein sequence ID" value="ACV23649.1"/>
    <property type="molecule type" value="Genomic_DNA"/>
</dbReference>
<reference evidence="1 2" key="1">
    <citation type="journal article" date="2009" name="Stand. Genomic Sci.">
        <title>Complete genome sequence of Slackia heliotrinireducens type strain (RHS 1).</title>
        <authorList>
            <person name="Pukall R."/>
            <person name="Lapidus A."/>
            <person name="Nolan M."/>
            <person name="Copeland A."/>
            <person name="Glavina Del Rio T."/>
            <person name="Lucas S."/>
            <person name="Chen F."/>
            <person name="Tice H."/>
            <person name="Cheng J.F."/>
            <person name="Chertkov O."/>
            <person name="Bruce D."/>
            <person name="Goodwin L."/>
            <person name="Kuske C."/>
            <person name="Brettin T."/>
            <person name="Detter J.C."/>
            <person name="Han C."/>
            <person name="Pitluck S."/>
            <person name="Pati A."/>
            <person name="Mavrommatis K."/>
            <person name="Ivanova N."/>
            <person name="Ovchinnikova G."/>
            <person name="Chen A."/>
            <person name="Palaniappan K."/>
            <person name="Schneider S."/>
            <person name="Rohde M."/>
            <person name="Chain P."/>
            <person name="D'haeseleer P."/>
            <person name="Goker M."/>
            <person name="Bristow J."/>
            <person name="Eisen J.A."/>
            <person name="Markowitz V."/>
            <person name="Kyrpides N.C."/>
            <person name="Klenk H.P."/>
            <person name="Hugenholtz P."/>
        </authorList>
    </citation>
    <scope>NUCLEOTIDE SEQUENCE [LARGE SCALE GENOMIC DNA]</scope>
    <source>
        <strain evidence="2">ATCC 29202 / DSM 20476 / NCTC 11029 / RHS 1</strain>
    </source>
</reference>